<accession>A0A4Y6PSG7</accession>
<keyword evidence="10" id="KW-1185">Reference proteome</keyword>
<evidence type="ECO:0000256" key="5">
    <source>
        <dbReference type="ARBA" id="ARBA00022989"/>
    </source>
</evidence>
<feature type="transmembrane region" description="Helical" evidence="7">
    <location>
        <begin position="373"/>
        <end position="393"/>
    </location>
</feature>
<feature type="transmembrane region" description="Helical" evidence="7">
    <location>
        <begin position="265"/>
        <end position="289"/>
    </location>
</feature>
<dbReference type="Pfam" id="PF02687">
    <property type="entry name" value="FtsX"/>
    <property type="match status" value="1"/>
</dbReference>
<keyword evidence="6 7" id="KW-0472">Membrane</keyword>
<comment type="subcellular location">
    <subcellularLocation>
        <location evidence="1">Cell membrane</location>
        <topology evidence="1">Multi-pass membrane protein</topology>
    </subcellularLocation>
</comment>
<dbReference type="PANTHER" id="PTHR30489">
    <property type="entry name" value="LIPOPROTEIN-RELEASING SYSTEM TRANSMEMBRANE PROTEIN LOLE"/>
    <property type="match status" value="1"/>
</dbReference>
<dbReference type="InterPro" id="IPR051447">
    <property type="entry name" value="Lipoprotein-release_system"/>
</dbReference>
<dbReference type="GO" id="GO:0098797">
    <property type="term" value="C:plasma membrane protein complex"/>
    <property type="evidence" value="ECO:0007669"/>
    <property type="project" value="TreeGrafter"/>
</dbReference>
<feature type="transmembrane region" description="Helical" evidence="7">
    <location>
        <begin position="16"/>
        <end position="36"/>
    </location>
</feature>
<keyword evidence="3" id="KW-1003">Cell membrane</keyword>
<evidence type="ECO:0000256" key="6">
    <source>
        <dbReference type="ARBA" id="ARBA00023136"/>
    </source>
</evidence>
<reference evidence="9 10" key="1">
    <citation type="submission" date="2019-06" db="EMBL/GenBank/DDBJ databases">
        <title>Persicimonas caeni gen. nov., sp. nov., a predatory bacterium isolated from solar saltern.</title>
        <authorList>
            <person name="Wang S."/>
        </authorList>
    </citation>
    <scope>NUCLEOTIDE SEQUENCE [LARGE SCALE GENOMIC DNA]</scope>
    <source>
        <strain evidence="9 10">YN101</strain>
    </source>
</reference>
<evidence type="ECO:0000259" key="8">
    <source>
        <dbReference type="Pfam" id="PF02687"/>
    </source>
</evidence>
<organism evidence="9 10">
    <name type="scientific">Persicimonas caeni</name>
    <dbReference type="NCBI Taxonomy" id="2292766"/>
    <lineage>
        <taxon>Bacteria</taxon>
        <taxon>Deltaproteobacteria</taxon>
        <taxon>Bradymonadales</taxon>
        <taxon>Bradymonadaceae</taxon>
        <taxon>Persicimonas</taxon>
    </lineage>
</organism>
<dbReference type="RefSeq" id="WP_141197447.1">
    <property type="nucleotide sequence ID" value="NZ_CP041186.1"/>
</dbReference>
<keyword evidence="5 7" id="KW-1133">Transmembrane helix</keyword>
<feature type="domain" description="ABC3 transporter permease C-terminal" evidence="8">
    <location>
        <begin position="266"/>
        <end position="400"/>
    </location>
</feature>
<name>A0A4Y6PSG7_PERCE</name>
<dbReference type="AlphaFoldDB" id="A0A4Y6PSG7"/>
<dbReference type="OrthoDB" id="9809768at2"/>
<keyword evidence="4 7" id="KW-0812">Transmembrane</keyword>
<evidence type="ECO:0000256" key="2">
    <source>
        <dbReference type="ARBA" id="ARBA00005236"/>
    </source>
</evidence>
<gene>
    <name evidence="9" type="ORF">FIV42_09485</name>
</gene>
<evidence type="ECO:0000256" key="3">
    <source>
        <dbReference type="ARBA" id="ARBA00022475"/>
    </source>
</evidence>
<sequence>MLKLAWRNLWRNRPRTLIICSAIILSYALMLVSMGISEDTYTKMLDAAAEGAGGEVLVHGDGWWETQSSDIVIERPQAAQKALEGVAGIDAVIPRVVINGLATSSRGNEPVRLMGVDLDQEAKLADLTEDLDSGEFFSDEFDHPIVLSEKLVDKLGLERGDKVVLTASTPDGEVTRALFRLDGILDAAGMGESMAYTTLAAAQKAVSMEGQLTQFGLLTDEAVAHEQVAERAKTALEGRGLEVLTWQEAVPEMVGFIQMDEAFGYIYMIVVFIVVVFAIANTFLMAVMERVREFGLLNAIGMTPGRVGKLIFWETALMATISIAIGFGIGLGIHLYIADVGINTAEMYGVDMELAGVNMSDMIMRSEINPVKWLGATATVFLSVMLSAAYPAWRASQMAPAEAMRFYE</sequence>
<dbReference type="PANTHER" id="PTHR30489:SF0">
    <property type="entry name" value="LIPOPROTEIN-RELEASING SYSTEM TRANSMEMBRANE PROTEIN LOLE"/>
    <property type="match status" value="1"/>
</dbReference>
<comment type="similarity">
    <text evidence="2">Belongs to the ABC-4 integral membrane protein family. LolC/E subfamily.</text>
</comment>
<evidence type="ECO:0000256" key="4">
    <source>
        <dbReference type="ARBA" id="ARBA00022692"/>
    </source>
</evidence>
<evidence type="ECO:0000313" key="10">
    <source>
        <dbReference type="Proteomes" id="UP000315995"/>
    </source>
</evidence>
<evidence type="ECO:0000256" key="7">
    <source>
        <dbReference type="SAM" id="Phobius"/>
    </source>
</evidence>
<dbReference type="InterPro" id="IPR003838">
    <property type="entry name" value="ABC3_permease_C"/>
</dbReference>
<dbReference type="EMBL" id="CP041186">
    <property type="protein sequence ID" value="QDG50957.1"/>
    <property type="molecule type" value="Genomic_DNA"/>
</dbReference>
<dbReference type="GO" id="GO:0044874">
    <property type="term" value="P:lipoprotein localization to outer membrane"/>
    <property type="evidence" value="ECO:0007669"/>
    <property type="project" value="TreeGrafter"/>
</dbReference>
<proteinExistence type="inferred from homology"/>
<dbReference type="Proteomes" id="UP000315995">
    <property type="component" value="Chromosome"/>
</dbReference>
<evidence type="ECO:0000256" key="1">
    <source>
        <dbReference type="ARBA" id="ARBA00004651"/>
    </source>
</evidence>
<feature type="transmembrane region" description="Helical" evidence="7">
    <location>
        <begin position="310"/>
        <end position="337"/>
    </location>
</feature>
<evidence type="ECO:0000313" key="9">
    <source>
        <dbReference type="EMBL" id="QDG50957.1"/>
    </source>
</evidence>
<protein>
    <submittedName>
        <fullName evidence="9">ABC transporter permease</fullName>
    </submittedName>
</protein>
<accession>A0A5B8Y4R5</accession>